<dbReference type="AlphaFoldDB" id="A0A1D1Y781"/>
<evidence type="ECO:0000256" key="3">
    <source>
        <dbReference type="ARBA" id="ARBA00022763"/>
    </source>
</evidence>
<dbReference type="InterPro" id="IPR036420">
    <property type="entry name" value="BRCT_dom_sf"/>
</dbReference>
<keyword evidence="2" id="KW-0677">Repeat</keyword>
<dbReference type="CDD" id="cd17725">
    <property type="entry name" value="BRCT_XRCC1_rpt1"/>
    <property type="match status" value="1"/>
</dbReference>
<feature type="region of interest" description="Disordered" evidence="6">
    <location>
        <begin position="49"/>
        <end position="113"/>
    </location>
</feature>
<dbReference type="InterPro" id="IPR001357">
    <property type="entry name" value="BRCT_dom"/>
</dbReference>
<accession>A0A1D1Y781</accession>
<dbReference type="EMBL" id="GDJX01017433">
    <property type="protein sequence ID" value="JAT50503.1"/>
    <property type="molecule type" value="Transcribed_RNA"/>
</dbReference>
<sequence>NPSITTPLLELFPSRPCSFFPFPGQPLQVDALALEYRPCAASLRRAGSVIMSDPKSHSKDDKAKTERRMLPSWMNSNESESKLQRKKQADGATQDKGHGCKEPKETRKLSTHSHSGEAAENYLHFSKLLEGVIFALSGFVNPERSTLRSQALEMGAEYRRDWMSDCTLLVCAFPNTPKFRQVEVDCGTIVSKEWIAECYNQRKLVEIDRYLMHAGKPWRKNHNVAECNQALDRGNKISGKVTEQLDKRELQIADGSSTSESGAREGITRHLSPSEVREWATVDLSATISWLEKQDKRPEPDEIKKIAAEGIITCLDDAIEALRHNQDIQSVTERWMFIPRVVKELAELACGTGKGLLAKEELLKMALNCKHVYEAEFCILDDFPMRSKKPKRAGDDHSGWEEKVTVDDEGFDSDSTIEMTEEEIDLAYKRFSCA</sequence>
<dbReference type="PANTHER" id="PTHR11370:SF5">
    <property type="entry name" value="DNA REPAIR PROTEIN XRCC1"/>
    <property type="match status" value="1"/>
</dbReference>
<dbReference type="Pfam" id="PF00533">
    <property type="entry name" value="BRCT"/>
    <property type="match status" value="1"/>
</dbReference>
<dbReference type="PROSITE" id="PS50172">
    <property type="entry name" value="BRCT"/>
    <property type="match status" value="1"/>
</dbReference>
<dbReference type="SMART" id="SM00292">
    <property type="entry name" value="BRCT"/>
    <property type="match status" value="1"/>
</dbReference>
<keyword evidence="3" id="KW-0227">DNA damage</keyword>
<dbReference type="GO" id="GO:0006303">
    <property type="term" value="P:double-strand break repair via nonhomologous end joining"/>
    <property type="evidence" value="ECO:0007669"/>
    <property type="project" value="InterPro"/>
</dbReference>
<reference evidence="8" key="1">
    <citation type="submission" date="2015-07" db="EMBL/GenBank/DDBJ databases">
        <title>Transcriptome Assembly of Anthurium amnicola.</title>
        <authorList>
            <person name="Suzuki J."/>
        </authorList>
    </citation>
    <scope>NUCLEOTIDE SEQUENCE</scope>
</reference>
<evidence type="ECO:0000256" key="2">
    <source>
        <dbReference type="ARBA" id="ARBA00022737"/>
    </source>
</evidence>
<dbReference type="GO" id="GO:0005634">
    <property type="term" value="C:nucleus"/>
    <property type="evidence" value="ECO:0007669"/>
    <property type="project" value="UniProtKB-SubCell"/>
</dbReference>
<protein>
    <submittedName>
        <fullName evidence="8">DNA repair protein XRCC1</fullName>
    </submittedName>
</protein>
<evidence type="ECO:0000259" key="7">
    <source>
        <dbReference type="PROSITE" id="PS50172"/>
    </source>
</evidence>
<dbReference type="GO" id="GO:0006284">
    <property type="term" value="P:base-excision repair"/>
    <property type="evidence" value="ECO:0007669"/>
    <property type="project" value="InterPro"/>
</dbReference>
<evidence type="ECO:0000256" key="1">
    <source>
        <dbReference type="ARBA" id="ARBA00004123"/>
    </source>
</evidence>
<dbReference type="PANTHER" id="PTHR11370">
    <property type="entry name" value="DNA-REPAIR PROTEIN XRCC1"/>
    <property type="match status" value="1"/>
</dbReference>
<feature type="domain" description="BRCT" evidence="7">
    <location>
        <begin position="124"/>
        <end position="212"/>
    </location>
</feature>
<evidence type="ECO:0000256" key="4">
    <source>
        <dbReference type="ARBA" id="ARBA00023204"/>
    </source>
</evidence>
<keyword evidence="5" id="KW-0539">Nucleus</keyword>
<comment type="subcellular location">
    <subcellularLocation>
        <location evidence="1">Nucleus</location>
    </subcellularLocation>
</comment>
<keyword evidence="4" id="KW-0234">DNA repair</keyword>
<feature type="compositionally biased region" description="Basic and acidic residues" evidence="6">
    <location>
        <begin position="79"/>
        <end position="108"/>
    </location>
</feature>
<dbReference type="GO" id="GO:0000012">
    <property type="term" value="P:single strand break repair"/>
    <property type="evidence" value="ECO:0007669"/>
    <property type="project" value="InterPro"/>
</dbReference>
<evidence type="ECO:0000256" key="6">
    <source>
        <dbReference type="SAM" id="MobiDB-lite"/>
    </source>
</evidence>
<proteinExistence type="predicted"/>
<feature type="compositionally biased region" description="Basic and acidic residues" evidence="6">
    <location>
        <begin position="54"/>
        <end position="69"/>
    </location>
</feature>
<dbReference type="GO" id="GO:0003684">
    <property type="term" value="F:damaged DNA binding"/>
    <property type="evidence" value="ECO:0007669"/>
    <property type="project" value="InterPro"/>
</dbReference>
<dbReference type="SUPFAM" id="SSF52113">
    <property type="entry name" value="BRCT domain"/>
    <property type="match status" value="1"/>
</dbReference>
<feature type="non-terminal residue" evidence="8">
    <location>
        <position position="1"/>
    </location>
</feature>
<organism evidence="8">
    <name type="scientific">Anthurium amnicola</name>
    <dbReference type="NCBI Taxonomy" id="1678845"/>
    <lineage>
        <taxon>Eukaryota</taxon>
        <taxon>Viridiplantae</taxon>
        <taxon>Streptophyta</taxon>
        <taxon>Embryophyta</taxon>
        <taxon>Tracheophyta</taxon>
        <taxon>Spermatophyta</taxon>
        <taxon>Magnoliopsida</taxon>
        <taxon>Liliopsida</taxon>
        <taxon>Araceae</taxon>
        <taxon>Pothoideae</taxon>
        <taxon>Potheae</taxon>
        <taxon>Anthurium</taxon>
    </lineage>
</organism>
<dbReference type="InterPro" id="IPR045080">
    <property type="entry name" value="BRCT_XRCC1_rpt1"/>
</dbReference>
<gene>
    <name evidence="8" type="primary">Xrcc1_5</name>
    <name evidence="8" type="ORF">g.106876</name>
</gene>
<name>A0A1D1Y781_9ARAE</name>
<dbReference type="Gene3D" id="3.40.50.10190">
    <property type="entry name" value="BRCT domain"/>
    <property type="match status" value="1"/>
</dbReference>
<evidence type="ECO:0000313" key="8">
    <source>
        <dbReference type="EMBL" id="JAT50503.1"/>
    </source>
</evidence>
<evidence type="ECO:0000256" key="5">
    <source>
        <dbReference type="ARBA" id="ARBA00023242"/>
    </source>
</evidence>